<dbReference type="SUPFAM" id="SSF52047">
    <property type="entry name" value="RNI-like"/>
    <property type="match status" value="1"/>
</dbReference>
<evidence type="ECO:0000256" key="1">
    <source>
        <dbReference type="SAM" id="SignalP"/>
    </source>
</evidence>
<protein>
    <recommendedName>
        <fullName evidence="4">F-box domain-containing protein</fullName>
    </recommendedName>
</protein>
<proteinExistence type="predicted"/>
<organism evidence="2 3">
    <name type="scientific">Mycena venus</name>
    <dbReference type="NCBI Taxonomy" id="2733690"/>
    <lineage>
        <taxon>Eukaryota</taxon>
        <taxon>Fungi</taxon>
        <taxon>Dikarya</taxon>
        <taxon>Basidiomycota</taxon>
        <taxon>Agaricomycotina</taxon>
        <taxon>Agaricomycetes</taxon>
        <taxon>Agaricomycetidae</taxon>
        <taxon>Agaricales</taxon>
        <taxon>Marasmiineae</taxon>
        <taxon>Mycenaceae</taxon>
        <taxon>Mycena</taxon>
    </lineage>
</organism>
<dbReference type="AlphaFoldDB" id="A0A8H6YFD0"/>
<dbReference type="EMBL" id="JACAZI010000007">
    <property type="protein sequence ID" value="KAF7356990.1"/>
    <property type="molecule type" value="Genomic_DNA"/>
</dbReference>
<evidence type="ECO:0008006" key="4">
    <source>
        <dbReference type="Google" id="ProtNLM"/>
    </source>
</evidence>
<dbReference type="Gene3D" id="3.80.10.10">
    <property type="entry name" value="Ribonuclease Inhibitor"/>
    <property type="match status" value="1"/>
</dbReference>
<sequence>MAPAHLLALSAEVLLIILGELYEIRHFPAQRQLPDWDPGRMQSTTFRCFGALRPISLVNQQLRLLCLPILFKITRCTCSKRFQQLSAKCAADGQFAGLIKELDVVGVDTLDGLPEVLPHLTSLTRLDLKMEKVDTRLLAVVNAHPTLATVAVRDSQLERLVSLPLSIDLVSPPTDLPFSKILVSTTTTDLPALQSEAFRAVVQRGARLPCLCLHEDDVSLDDANAIAGLPVLPDLEQLHLDLTRGSIQSWLPSFARRHPQLRTITLAKSIYHWSRGPEVSFVAQFLGALSKEGVTRVLPSSLTIERPASWTSLSEWDVVQLKLPLTFARLVSATEFSAIMAATMLAPRLSSLHLILPDTTRPIHIDDFAKAFQPLQCLHTPHLTSAYGFLHVNKQTPWAPSKRDQRFIRDTRGTSICVTAFDTLRWYVGRIVQEVPTLELVHISDRGQDGMGRFSTSWALKASFRVRANAARDLETLGTPELVMDPKYLPTGKR</sequence>
<keyword evidence="3" id="KW-1185">Reference proteome</keyword>
<feature type="chain" id="PRO_5034157312" description="F-box domain-containing protein" evidence="1">
    <location>
        <begin position="20"/>
        <end position="494"/>
    </location>
</feature>
<name>A0A8H6YFD0_9AGAR</name>
<accession>A0A8H6YFD0</accession>
<gene>
    <name evidence="2" type="ORF">MVEN_01035600</name>
</gene>
<dbReference type="Proteomes" id="UP000620124">
    <property type="component" value="Unassembled WGS sequence"/>
</dbReference>
<evidence type="ECO:0000313" key="2">
    <source>
        <dbReference type="EMBL" id="KAF7356990.1"/>
    </source>
</evidence>
<reference evidence="2" key="1">
    <citation type="submission" date="2020-05" db="EMBL/GenBank/DDBJ databases">
        <title>Mycena genomes resolve the evolution of fungal bioluminescence.</title>
        <authorList>
            <person name="Tsai I.J."/>
        </authorList>
    </citation>
    <scope>NUCLEOTIDE SEQUENCE</scope>
    <source>
        <strain evidence="2">CCC161011</strain>
    </source>
</reference>
<feature type="signal peptide" evidence="1">
    <location>
        <begin position="1"/>
        <end position="19"/>
    </location>
</feature>
<keyword evidence="1" id="KW-0732">Signal</keyword>
<comment type="caution">
    <text evidence="2">The sequence shown here is derived from an EMBL/GenBank/DDBJ whole genome shotgun (WGS) entry which is preliminary data.</text>
</comment>
<dbReference type="InterPro" id="IPR032675">
    <property type="entry name" value="LRR_dom_sf"/>
</dbReference>
<dbReference type="OrthoDB" id="3033173at2759"/>
<evidence type="ECO:0000313" key="3">
    <source>
        <dbReference type="Proteomes" id="UP000620124"/>
    </source>
</evidence>